<dbReference type="InterPro" id="IPR001453">
    <property type="entry name" value="MoaB/Mog_dom"/>
</dbReference>
<reference evidence="5" key="1">
    <citation type="journal article" date="2019" name="Int. J. Syst. Evol. Microbiol.">
        <title>The Global Catalogue of Microorganisms (GCM) 10K type strain sequencing project: providing services to taxonomists for standard genome sequencing and annotation.</title>
        <authorList>
            <consortium name="The Broad Institute Genomics Platform"/>
            <consortium name="The Broad Institute Genome Sequencing Center for Infectious Disease"/>
            <person name="Wu L."/>
            <person name="Ma J."/>
        </authorList>
    </citation>
    <scope>NUCLEOTIDE SEQUENCE [LARGE SCALE GENOMIC DNA]</scope>
    <source>
        <strain evidence="5">JCM 17808</strain>
    </source>
</reference>
<dbReference type="InterPro" id="IPR051920">
    <property type="entry name" value="MPT_Adenylyltrnsfr/MoaC-Rel"/>
</dbReference>
<gene>
    <name evidence="4" type="ORF">GCM10023167_11900</name>
</gene>
<name>A0ABP8JAJ5_9MICO</name>
<accession>A0ABP8JAJ5</accession>
<protein>
    <recommendedName>
        <fullName evidence="3">MoaB/Mog domain-containing protein</fullName>
    </recommendedName>
</protein>
<dbReference type="CDD" id="cd00886">
    <property type="entry name" value="MogA_MoaB"/>
    <property type="match status" value="1"/>
</dbReference>
<dbReference type="EMBL" id="BAABGL010000004">
    <property type="protein sequence ID" value="GAA4387717.1"/>
    <property type="molecule type" value="Genomic_DNA"/>
</dbReference>
<dbReference type="SMART" id="SM00852">
    <property type="entry name" value="MoCF_biosynth"/>
    <property type="match status" value="1"/>
</dbReference>
<evidence type="ECO:0000256" key="2">
    <source>
        <dbReference type="ARBA" id="ARBA00023150"/>
    </source>
</evidence>
<comment type="pathway">
    <text evidence="1">Cofactor biosynthesis; molybdopterin biosynthesis.</text>
</comment>
<dbReference type="Pfam" id="PF00994">
    <property type="entry name" value="MoCF_biosynth"/>
    <property type="match status" value="1"/>
</dbReference>
<dbReference type="RefSeq" id="WP_295689011.1">
    <property type="nucleotide sequence ID" value="NZ_BAABGL010000004.1"/>
</dbReference>
<evidence type="ECO:0000256" key="1">
    <source>
        <dbReference type="ARBA" id="ARBA00005046"/>
    </source>
</evidence>
<dbReference type="PANTHER" id="PTHR43764">
    <property type="entry name" value="MOLYBDENUM COFACTOR BIOSYNTHESIS"/>
    <property type="match status" value="1"/>
</dbReference>
<organism evidence="4 5">
    <name type="scientific">Brevibacterium pityocampae</name>
    <dbReference type="NCBI Taxonomy" id="506594"/>
    <lineage>
        <taxon>Bacteria</taxon>
        <taxon>Bacillati</taxon>
        <taxon>Actinomycetota</taxon>
        <taxon>Actinomycetes</taxon>
        <taxon>Micrococcales</taxon>
        <taxon>Brevibacteriaceae</taxon>
        <taxon>Brevibacterium</taxon>
    </lineage>
</organism>
<dbReference type="Proteomes" id="UP001500642">
    <property type="component" value="Unassembled WGS sequence"/>
</dbReference>
<sequence>MHTSTDPRFGAGRSAAVVVASTSAAAGQAEDRTGPLLVDWLTGRGYDCPAPLVVADGEPVAEALRTLLEDRPPVDLPRILVTTGGTGINPSDRTPELVEPFLDRPMPGIMHALWSAGMESVPTAVLSRGVAGVRGRTFIVTLPGSPGGVHDGIAVLDGLLSHLQAQLEGIRDHGGRP</sequence>
<dbReference type="SUPFAM" id="SSF53218">
    <property type="entry name" value="Molybdenum cofactor biosynthesis proteins"/>
    <property type="match status" value="1"/>
</dbReference>
<keyword evidence="5" id="KW-1185">Reference proteome</keyword>
<dbReference type="Gene3D" id="3.40.980.10">
    <property type="entry name" value="MoaB/Mog-like domain"/>
    <property type="match status" value="1"/>
</dbReference>
<evidence type="ECO:0000259" key="3">
    <source>
        <dbReference type="SMART" id="SM00852"/>
    </source>
</evidence>
<evidence type="ECO:0000313" key="4">
    <source>
        <dbReference type="EMBL" id="GAA4387717.1"/>
    </source>
</evidence>
<dbReference type="PROSITE" id="PS01078">
    <property type="entry name" value="MOCF_BIOSYNTHESIS_1"/>
    <property type="match status" value="1"/>
</dbReference>
<dbReference type="InterPro" id="IPR036425">
    <property type="entry name" value="MoaB/Mog-like_dom_sf"/>
</dbReference>
<feature type="domain" description="MoaB/Mog" evidence="3">
    <location>
        <begin position="16"/>
        <end position="163"/>
    </location>
</feature>
<evidence type="ECO:0000313" key="5">
    <source>
        <dbReference type="Proteomes" id="UP001500642"/>
    </source>
</evidence>
<proteinExistence type="predicted"/>
<keyword evidence="2" id="KW-0501">Molybdenum cofactor biosynthesis</keyword>
<dbReference type="PANTHER" id="PTHR43764:SF1">
    <property type="entry name" value="MOLYBDOPTERIN MOLYBDOTRANSFERASE"/>
    <property type="match status" value="1"/>
</dbReference>
<dbReference type="InterPro" id="IPR008284">
    <property type="entry name" value="MoCF_biosynth_CS"/>
</dbReference>
<comment type="caution">
    <text evidence="4">The sequence shown here is derived from an EMBL/GenBank/DDBJ whole genome shotgun (WGS) entry which is preliminary data.</text>
</comment>